<evidence type="ECO:0000313" key="2">
    <source>
        <dbReference type="Proteomes" id="UP001631969"/>
    </source>
</evidence>
<accession>A0ACC7NUQ8</accession>
<dbReference type="Proteomes" id="UP001631969">
    <property type="component" value="Unassembled WGS sequence"/>
</dbReference>
<organism evidence="1 2">
    <name type="scientific">Paenibacillus mesotrionivorans</name>
    <dbReference type="NCBI Taxonomy" id="3160968"/>
    <lineage>
        <taxon>Bacteria</taxon>
        <taxon>Bacillati</taxon>
        <taxon>Bacillota</taxon>
        <taxon>Bacilli</taxon>
        <taxon>Bacillales</taxon>
        <taxon>Paenibacillaceae</taxon>
        <taxon>Paenibacillus</taxon>
    </lineage>
</organism>
<comment type="caution">
    <text evidence="1">The sequence shown here is derived from an EMBL/GenBank/DDBJ whole genome shotgun (WGS) entry which is preliminary data.</text>
</comment>
<evidence type="ECO:0000313" key="1">
    <source>
        <dbReference type="EMBL" id="MFM9326807.1"/>
    </source>
</evidence>
<dbReference type="EMBL" id="JBJURJ010000001">
    <property type="protein sequence ID" value="MFM9326807.1"/>
    <property type="molecule type" value="Genomic_DNA"/>
</dbReference>
<sequence length="215" mass="23694">MRRKSYIVLLFLAVCGLLVAAGCISRLESRTAAPSISPSVSPAGTPAPSATLEPIQSLPEADMVQFFHFLLEMDDKPKTTLTKMQAEAVLPLVRQNVEKGTMDDEDKKAILHTFGEEQMAFYTVWINRGNDPGRGKPPDNRRDGGLTDEEWQRWKQDWMHRTDQAHPEHPGTDASGPPGVTISPGPDGTGPGAWAAGEKNVEQLLLERLEQKIQL</sequence>
<name>A0ACC7NUQ8_9BACL</name>
<protein>
    <submittedName>
        <fullName evidence="1">Uncharacterized protein</fullName>
    </submittedName>
</protein>
<gene>
    <name evidence="1" type="ORF">ACI1P1_00710</name>
</gene>
<keyword evidence="2" id="KW-1185">Reference proteome</keyword>
<reference evidence="1" key="1">
    <citation type="submission" date="2024-12" db="EMBL/GenBank/DDBJ databases">
        <authorList>
            <person name="Wu N."/>
        </authorList>
    </citation>
    <scope>NUCLEOTIDE SEQUENCE</scope>
    <source>
        <strain evidence="1">P15</strain>
    </source>
</reference>
<proteinExistence type="predicted"/>